<dbReference type="InterPro" id="IPR000073">
    <property type="entry name" value="AB_hydrolase_1"/>
</dbReference>
<dbReference type="SUPFAM" id="SSF53474">
    <property type="entry name" value="alpha/beta-Hydrolases"/>
    <property type="match status" value="1"/>
</dbReference>
<accession>A0A3B7MJ57</accession>
<dbReference type="OrthoDB" id="9773293at2"/>
<dbReference type="GO" id="GO:0016787">
    <property type="term" value="F:hydrolase activity"/>
    <property type="evidence" value="ECO:0007669"/>
    <property type="project" value="UniProtKB-KW"/>
</dbReference>
<proteinExistence type="predicted"/>
<dbReference type="PRINTS" id="PR00412">
    <property type="entry name" value="EPOXHYDRLASE"/>
</dbReference>
<dbReference type="EMBL" id="CP032157">
    <property type="protein sequence ID" value="AXY73086.1"/>
    <property type="molecule type" value="Genomic_DNA"/>
</dbReference>
<evidence type="ECO:0000313" key="4">
    <source>
        <dbReference type="Proteomes" id="UP000263900"/>
    </source>
</evidence>
<feature type="domain" description="AB hydrolase-1" evidence="2">
    <location>
        <begin position="25"/>
        <end position="206"/>
    </location>
</feature>
<protein>
    <submittedName>
        <fullName evidence="3">Alpha/beta hydrolase</fullName>
    </submittedName>
</protein>
<keyword evidence="1 3" id="KW-0378">Hydrolase</keyword>
<name>A0A3B7MJ57_9BACT</name>
<dbReference type="KEGG" id="pseg:D3H65_03470"/>
<dbReference type="RefSeq" id="WP_119048924.1">
    <property type="nucleotide sequence ID" value="NZ_CP032157.1"/>
</dbReference>
<organism evidence="3 4">
    <name type="scientific">Paraflavitalea soli</name>
    <dbReference type="NCBI Taxonomy" id="2315862"/>
    <lineage>
        <taxon>Bacteria</taxon>
        <taxon>Pseudomonadati</taxon>
        <taxon>Bacteroidota</taxon>
        <taxon>Chitinophagia</taxon>
        <taxon>Chitinophagales</taxon>
        <taxon>Chitinophagaceae</taxon>
        <taxon>Paraflavitalea</taxon>
    </lineage>
</organism>
<dbReference type="Pfam" id="PF00561">
    <property type="entry name" value="Abhydrolase_1"/>
    <property type="match status" value="1"/>
</dbReference>
<dbReference type="PRINTS" id="PR00111">
    <property type="entry name" value="ABHYDROLASE"/>
</dbReference>
<evidence type="ECO:0000259" key="2">
    <source>
        <dbReference type="Pfam" id="PF00561"/>
    </source>
</evidence>
<dbReference type="Gene3D" id="3.40.50.1820">
    <property type="entry name" value="alpha/beta hydrolase"/>
    <property type="match status" value="1"/>
</dbReference>
<gene>
    <name evidence="3" type="ORF">D3H65_03470</name>
</gene>
<evidence type="ECO:0000313" key="3">
    <source>
        <dbReference type="EMBL" id="AXY73086.1"/>
    </source>
</evidence>
<dbReference type="Proteomes" id="UP000263900">
    <property type="component" value="Chromosome"/>
</dbReference>
<dbReference type="PANTHER" id="PTHR43329">
    <property type="entry name" value="EPOXIDE HYDROLASE"/>
    <property type="match status" value="1"/>
</dbReference>
<dbReference type="AlphaFoldDB" id="A0A3B7MJ57"/>
<evidence type="ECO:0000256" key="1">
    <source>
        <dbReference type="ARBA" id="ARBA00022801"/>
    </source>
</evidence>
<dbReference type="InterPro" id="IPR029058">
    <property type="entry name" value="AB_hydrolase_fold"/>
</dbReference>
<keyword evidence="4" id="KW-1185">Reference proteome</keyword>
<dbReference type="InterPro" id="IPR000639">
    <property type="entry name" value="Epox_hydrolase-like"/>
</dbReference>
<sequence>MSVMPVLYERVAGCNIAYSRTGTGYPLLLLHGFPQTHMAWHQVVPLLDKHFTLIIPDLPGYGDSTGPAPDEQHEAYSKRNIGNILVQFMQQLGFPKFGVAGHDRGGRVGYRMAFDHPQTVTRLAVLDIIPTGEMADRMTFDLALALPHWWLLAQPYPFPETLIIQQAEYYLKNTLDSWSGNKKSITEEAWQEYLRCFKNPSVIRAMCEDYRAGATVDVQYDRHNKDRGQRITCPVLVLYPTDFFAARFGNPVSVWEKWAVDVQGMAVESGHFLMEEIPGEVSKALDDFFS</sequence>
<reference evidence="3 4" key="1">
    <citation type="submission" date="2018-09" db="EMBL/GenBank/DDBJ databases">
        <title>Genome sequencing of strain 6GH32-13.</title>
        <authorList>
            <person name="Weon H.-Y."/>
            <person name="Heo J."/>
            <person name="Kwon S.-W."/>
        </authorList>
    </citation>
    <scope>NUCLEOTIDE SEQUENCE [LARGE SCALE GENOMIC DNA]</scope>
    <source>
        <strain evidence="3 4">5GH32-13</strain>
    </source>
</reference>